<keyword evidence="2" id="KW-1185">Reference proteome</keyword>
<protein>
    <recommendedName>
        <fullName evidence="3">AG1 protein</fullName>
    </recommendedName>
</protein>
<reference evidence="1 2" key="1">
    <citation type="submission" date="2024-10" db="EMBL/GenBank/DDBJ databases">
        <title>The Natural Products Discovery Center: Release of the First 8490 Sequenced Strains for Exploring Actinobacteria Biosynthetic Diversity.</title>
        <authorList>
            <person name="Kalkreuter E."/>
            <person name="Kautsar S.A."/>
            <person name="Yang D."/>
            <person name="Bader C.D."/>
            <person name="Teijaro C.N."/>
            <person name="Fluegel L."/>
            <person name="Davis C.M."/>
            <person name="Simpson J.R."/>
            <person name="Lauterbach L."/>
            <person name="Steele A.D."/>
            <person name="Gui C."/>
            <person name="Meng S."/>
            <person name="Li G."/>
            <person name="Viehrig K."/>
            <person name="Ye F."/>
            <person name="Su P."/>
            <person name="Kiefer A.F."/>
            <person name="Nichols A."/>
            <person name="Cepeda A.J."/>
            <person name="Yan W."/>
            <person name="Fan B."/>
            <person name="Jiang Y."/>
            <person name="Adhikari A."/>
            <person name="Zheng C.-J."/>
            <person name="Schuster L."/>
            <person name="Cowan T.M."/>
            <person name="Smanski M.J."/>
            <person name="Chevrette M.G."/>
            <person name="De Carvalho L.P.S."/>
            <person name="Shen B."/>
        </authorList>
    </citation>
    <scope>NUCLEOTIDE SEQUENCE [LARGE SCALE GENOMIC DNA]</scope>
    <source>
        <strain evidence="1 2">NPDC048320</strain>
    </source>
</reference>
<accession>A0ABW7B8M5</accession>
<evidence type="ECO:0008006" key="3">
    <source>
        <dbReference type="Google" id="ProtNLM"/>
    </source>
</evidence>
<dbReference type="EMBL" id="JBICYV010000007">
    <property type="protein sequence ID" value="MFG3012169.1"/>
    <property type="molecule type" value="Genomic_DNA"/>
</dbReference>
<gene>
    <name evidence="1" type="ORF">ACGFZB_17215</name>
</gene>
<comment type="caution">
    <text evidence="1">The sequence shown here is derived from an EMBL/GenBank/DDBJ whole genome shotgun (WGS) entry which is preliminary data.</text>
</comment>
<evidence type="ECO:0000313" key="2">
    <source>
        <dbReference type="Proteomes" id="UP001604267"/>
    </source>
</evidence>
<sequence>MAWEEWERAKAAAAAGGDTRMRLNQAGSSGSPAADLVVHQDDLGAVGHEAFILHGELSKKADIAAAGAGNEASGSTMRAAAALKSHHLGLGSELETTVEMWTSQVKSVLQACAHISNHLDYSKKLHAHDDTRIAADLSGRTGPVPVSVLNEYFK</sequence>
<dbReference type="Proteomes" id="UP001604267">
    <property type="component" value="Unassembled WGS sequence"/>
</dbReference>
<organism evidence="1 2">
    <name type="scientific">Streptomyces cinerochromogenes</name>
    <dbReference type="NCBI Taxonomy" id="66422"/>
    <lineage>
        <taxon>Bacteria</taxon>
        <taxon>Bacillati</taxon>
        <taxon>Actinomycetota</taxon>
        <taxon>Actinomycetes</taxon>
        <taxon>Kitasatosporales</taxon>
        <taxon>Streptomycetaceae</taxon>
        <taxon>Streptomyces</taxon>
    </lineage>
</organism>
<dbReference type="RefSeq" id="WP_388320487.1">
    <property type="nucleotide sequence ID" value="NZ_JBIBCC010000007.1"/>
</dbReference>
<evidence type="ECO:0000313" key="1">
    <source>
        <dbReference type="EMBL" id="MFG3012169.1"/>
    </source>
</evidence>
<name>A0ABW7B8M5_9ACTN</name>
<proteinExistence type="predicted"/>